<dbReference type="SUPFAM" id="SSF51182">
    <property type="entry name" value="RmlC-like cupins"/>
    <property type="match status" value="1"/>
</dbReference>
<dbReference type="OrthoDB" id="2205143at2759"/>
<dbReference type="GO" id="GO:0051213">
    <property type="term" value="F:dioxygenase activity"/>
    <property type="evidence" value="ECO:0007669"/>
    <property type="project" value="UniProtKB-KW"/>
</dbReference>
<dbReference type="CDD" id="cd02216">
    <property type="entry name" value="cupin_GDO-like_N"/>
    <property type="match status" value="1"/>
</dbReference>
<dbReference type="InterPro" id="IPR011051">
    <property type="entry name" value="RmlC_Cupin_sf"/>
</dbReference>
<dbReference type="InterPro" id="IPR047183">
    <property type="entry name" value="GDO-like"/>
</dbReference>
<dbReference type="InterPro" id="IPR013096">
    <property type="entry name" value="Cupin_2"/>
</dbReference>
<dbReference type="RefSeq" id="XP_033684481.1">
    <property type="nucleotide sequence ID" value="XM_033823704.1"/>
</dbReference>
<evidence type="ECO:0000256" key="2">
    <source>
        <dbReference type="ARBA" id="ARBA00023002"/>
    </source>
</evidence>
<keyword evidence="2" id="KW-0560">Oxidoreductase</keyword>
<dbReference type="Proteomes" id="UP000800094">
    <property type="component" value="Unassembled WGS sequence"/>
</dbReference>
<dbReference type="Pfam" id="PF07883">
    <property type="entry name" value="Cupin_2"/>
    <property type="match status" value="1"/>
</dbReference>
<dbReference type="GeneID" id="54577034"/>
<keyword evidence="1" id="KW-0223">Dioxygenase</keyword>
<dbReference type="Gene3D" id="2.60.120.10">
    <property type="entry name" value="Jelly Rolls"/>
    <property type="match status" value="2"/>
</dbReference>
<keyword evidence="5" id="KW-1185">Reference proteome</keyword>
<accession>A0A6A6IH43</accession>
<dbReference type="InterPro" id="IPR014710">
    <property type="entry name" value="RmlC-like_jellyroll"/>
</dbReference>
<dbReference type="EMBL" id="ML987195">
    <property type="protein sequence ID" value="KAF2249477.1"/>
    <property type="molecule type" value="Genomic_DNA"/>
</dbReference>
<organism evidence="4 5">
    <name type="scientific">Trematosphaeria pertusa</name>
    <dbReference type="NCBI Taxonomy" id="390896"/>
    <lineage>
        <taxon>Eukaryota</taxon>
        <taxon>Fungi</taxon>
        <taxon>Dikarya</taxon>
        <taxon>Ascomycota</taxon>
        <taxon>Pezizomycotina</taxon>
        <taxon>Dothideomycetes</taxon>
        <taxon>Pleosporomycetidae</taxon>
        <taxon>Pleosporales</taxon>
        <taxon>Massarineae</taxon>
        <taxon>Trematosphaeriaceae</taxon>
        <taxon>Trematosphaeria</taxon>
    </lineage>
</organism>
<reference evidence="4" key="1">
    <citation type="journal article" date="2020" name="Stud. Mycol.">
        <title>101 Dothideomycetes genomes: a test case for predicting lifestyles and emergence of pathogens.</title>
        <authorList>
            <person name="Haridas S."/>
            <person name="Albert R."/>
            <person name="Binder M."/>
            <person name="Bloem J."/>
            <person name="Labutti K."/>
            <person name="Salamov A."/>
            <person name="Andreopoulos B."/>
            <person name="Baker S."/>
            <person name="Barry K."/>
            <person name="Bills G."/>
            <person name="Bluhm B."/>
            <person name="Cannon C."/>
            <person name="Castanera R."/>
            <person name="Culley D."/>
            <person name="Daum C."/>
            <person name="Ezra D."/>
            <person name="Gonzalez J."/>
            <person name="Henrissat B."/>
            <person name="Kuo A."/>
            <person name="Liang C."/>
            <person name="Lipzen A."/>
            <person name="Lutzoni F."/>
            <person name="Magnuson J."/>
            <person name="Mondo S."/>
            <person name="Nolan M."/>
            <person name="Ohm R."/>
            <person name="Pangilinan J."/>
            <person name="Park H.-J."/>
            <person name="Ramirez L."/>
            <person name="Alfaro M."/>
            <person name="Sun H."/>
            <person name="Tritt A."/>
            <person name="Yoshinaga Y."/>
            <person name="Zwiers L.-H."/>
            <person name="Turgeon B."/>
            <person name="Goodwin S."/>
            <person name="Spatafora J."/>
            <person name="Crous P."/>
            <person name="Grigoriev I."/>
        </authorList>
    </citation>
    <scope>NUCLEOTIDE SEQUENCE</scope>
    <source>
        <strain evidence="4">CBS 122368</strain>
    </source>
</reference>
<dbReference type="AlphaFoldDB" id="A0A6A6IH43"/>
<dbReference type="PANTHER" id="PTHR41517">
    <property type="entry name" value="1,2-DIOXYGENASE PROTEIN-RELATED"/>
    <property type="match status" value="1"/>
</dbReference>
<evidence type="ECO:0000259" key="3">
    <source>
        <dbReference type="Pfam" id="PF07883"/>
    </source>
</evidence>
<dbReference type="PANTHER" id="PTHR41517:SF1">
    <property type="entry name" value="CUPIN"/>
    <property type="match status" value="1"/>
</dbReference>
<evidence type="ECO:0000313" key="4">
    <source>
        <dbReference type="EMBL" id="KAF2249477.1"/>
    </source>
</evidence>
<feature type="domain" description="Cupin type-2" evidence="3">
    <location>
        <begin position="93"/>
        <end position="160"/>
    </location>
</feature>
<name>A0A6A6IH43_9PLEO</name>
<proteinExistence type="predicted"/>
<sequence length="327" mass="36475">MSLHQTTTKETASYLAALLAKNVEPLWTVMSAMVPPAPNPKATVASWKYEEIRPLLLEAGRLVSDKEAERRVLMLVNPSMKAPYTTDTIYAGLQLILPGETAPAHRHTAFALRFIIEGQRGFTAVGGKKVVMRRGDVILTPSWQWHDHGHEGDGPMIWLDGLDLPLYQAFPVNFAELYKENRYPSEYVSGDGDLRFGWDEVQKILDSKEGTHAVYYYGVGLGGARKPLSLTMGGQAERVDAGTRSIPIRESCSFVYHCFEGKGRSELTRANGETEVVEWAKGDTFAVPAWTERVHCADQNGRSYLFAVNDEPLLKNLGMYRREGEPV</sequence>
<evidence type="ECO:0000313" key="5">
    <source>
        <dbReference type="Proteomes" id="UP000800094"/>
    </source>
</evidence>
<evidence type="ECO:0000256" key="1">
    <source>
        <dbReference type="ARBA" id="ARBA00022964"/>
    </source>
</evidence>
<gene>
    <name evidence="4" type="ORF">BU26DRAFT_426882</name>
</gene>
<protein>
    <submittedName>
        <fullName evidence="4">RmlC-like cupin</fullName>
    </submittedName>
</protein>